<dbReference type="EMBL" id="CP043839">
    <property type="protein sequence ID" value="WOF14613.1"/>
    <property type="molecule type" value="Genomic_DNA"/>
</dbReference>
<name>A0A7X5YDQ6_9BACT</name>
<evidence type="ECO:0000313" key="3">
    <source>
        <dbReference type="Proteomes" id="UP000576368"/>
    </source>
</evidence>
<protein>
    <submittedName>
        <fullName evidence="1">Uncharacterized protein</fullName>
    </submittedName>
</protein>
<dbReference type="EMBL" id="JAATLI010000009">
    <property type="protein sequence ID" value="NJC19011.1"/>
    <property type="molecule type" value="Genomic_DNA"/>
</dbReference>
<organism evidence="1 3">
    <name type="scientific">Butyricimonas paravirosa</name>
    <dbReference type="NCBI Taxonomy" id="1472417"/>
    <lineage>
        <taxon>Bacteria</taxon>
        <taxon>Pseudomonadati</taxon>
        <taxon>Bacteroidota</taxon>
        <taxon>Bacteroidia</taxon>
        <taxon>Bacteroidales</taxon>
        <taxon>Odoribacteraceae</taxon>
        <taxon>Butyricimonas</taxon>
    </lineage>
</organism>
<evidence type="ECO:0000313" key="2">
    <source>
        <dbReference type="EMBL" id="WOF14613.1"/>
    </source>
</evidence>
<reference evidence="2 4" key="1">
    <citation type="submission" date="2019-09" db="EMBL/GenBank/DDBJ databases">
        <title>Butyricimonas paravirosa DSM 105722 (=214-4 = JCM 18677 = CCUG 65563).</title>
        <authorList>
            <person name="Le Roy T."/>
            <person name="Cani P.D."/>
        </authorList>
    </citation>
    <scope>NUCLEOTIDE SEQUENCE [LARGE SCALE GENOMIC DNA]</scope>
    <source>
        <strain evidence="2 4">DSM 105722</strain>
    </source>
</reference>
<evidence type="ECO:0000313" key="4">
    <source>
        <dbReference type="Proteomes" id="UP001302374"/>
    </source>
</evidence>
<gene>
    <name evidence="2" type="ORF">F1644_21190</name>
    <name evidence="1" type="ORF">GGR15_002641</name>
</gene>
<dbReference type="GeneID" id="86893867"/>
<dbReference type="Proteomes" id="UP001302374">
    <property type="component" value="Chromosome"/>
</dbReference>
<sequence length="181" mass="21412">MKKIEFVLLVGFCFLGINGMAYSQEQDTVVIKDSIAKMKLDKKLIKLTKQVVLKHGPDYYRECKEPVIRYRRVRKNSPDLHPSISMKNVGRVYYTVEYPYDMEKETFCNEYSAKVFFWENLTVFHVSFGLGMGIRDYDKLSRAEKNKIVIPFKKYKPGKWVRDTVRNDKGDIIDILNRYEN</sequence>
<dbReference type="AlphaFoldDB" id="A0A7X5YDQ6"/>
<evidence type="ECO:0000313" key="1">
    <source>
        <dbReference type="EMBL" id="NJC19011.1"/>
    </source>
</evidence>
<accession>A0A7X5YDQ6</accession>
<dbReference type="Proteomes" id="UP000576368">
    <property type="component" value="Unassembled WGS sequence"/>
</dbReference>
<reference evidence="1 3" key="2">
    <citation type="submission" date="2020-03" db="EMBL/GenBank/DDBJ databases">
        <title>Genomic Encyclopedia of Type Strains, Phase IV (KMG-IV): sequencing the most valuable type-strain genomes for metagenomic binning, comparative biology and taxonomic classification.</title>
        <authorList>
            <person name="Goeker M."/>
        </authorList>
    </citation>
    <scope>NUCLEOTIDE SEQUENCE [LARGE SCALE GENOMIC DNA]</scope>
    <source>
        <strain evidence="1 3">DSM 105722</strain>
    </source>
</reference>
<proteinExistence type="predicted"/>
<dbReference type="RefSeq" id="WP_118305051.1">
    <property type="nucleotide sequence ID" value="NZ_BMPA01000009.1"/>
</dbReference>
<keyword evidence="4" id="KW-1185">Reference proteome</keyword>